<keyword evidence="3" id="KW-1185">Reference proteome</keyword>
<dbReference type="PANTHER" id="PTHR36983">
    <property type="entry name" value="DNAJ HOMOLOG SUBFAMILY C MEMBER 13"/>
    <property type="match status" value="1"/>
</dbReference>
<feature type="region of interest" description="Disordered" evidence="1">
    <location>
        <begin position="358"/>
        <end position="379"/>
    </location>
</feature>
<reference evidence="2 3" key="1">
    <citation type="journal article" date="2021" name="Sci. Rep.">
        <title>Genome sequencing of the multicellular alga Astrephomene provides insights into convergent evolution of germ-soma differentiation.</title>
        <authorList>
            <person name="Yamashita S."/>
            <person name="Yamamoto K."/>
            <person name="Matsuzaki R."/>
            <person name="Suzuki S."/>
            <person name="Yamaguchi H."/>
            <person name="Hirooka S."/>
            <person name="Minakuchi Y."/>
            <person name="Miyagishima S."/>
            <person name="Kawachi M."/>
            <person name="Toyoda A."/>
            <person name="Nozaki H."/>
        </authorList>
    </citation>
    <scope>NUCLEOTIDE SEQUENCE [LARGE SCALE GENOMIC DNA]</scope>
    <source>
        <strain evidence="2 3">NIES-4017</strain>
    </source>
</reference>
<dbReference type="AlphaFoldDB" id="A0AAD3DR11"/>
<feature type="region of interest" description="Disordered" evidence="1">
    <location>
        <begin position="260"/>
        <end position="314"/>
    </location>
</feature>
<evidence type="ECO:0000313" key="3">
    <source>
        <dbReference type="Proteomes" id="UP001054857"/>
    </source>
</evidence>
<dbReference type="PANTHER" id="PTHR36983:SF2">
    <property type="entry name" value="DNAJ HOMOLOG SUBFAMILY C MEMBER 13"/>
    <property type="match status" value="1"/>
</dbReference>
<feature type="region of interest" description="Disordered" evidence="1">
    <location>
        <begin position="423"/>
        <end position="479"/>
    </location>
</feature>
<dbReference type="GO" id="GO:2000641">
    <property type="term" value="P:regulation of early endosome to late endosome transport"/>
    <property type="evidence" value="ECO:0007669"/>
    <property type="project" value="InterPro"/>
</dbReference>
<dbReference type="Proteomes" id="UP001054857">
    <property type="component" value="Unassembled WGS sequence"/>
</dbReference>
<feature type="compositionally biased region" description="Low complexity" evidence="1">
    <location>
        <begin position="117"/>
        <end position="128"/>
    </location>
</feature>
<dbReference type="GO" id="GO:0010008">
    <property type="term" value="C:endosome membrane"/>
    <property type="evidence" value="ECO:0007669"/>
    <property type="project" value="TreeGrafter"/>
</dbReference>
<accession>A0AAD3DR11</accession>
<dbReference type="InterPro" id="IPR044978">
    <property type="entry name" value="GRV2/DNAJC13"/>
</dbReference>
<evidence type="ECO:0000313" key="2">
    <source>
        <dbReference type="EMBL" id="GFR46451.1"/>
    </source>
</evidence>
<protein>
    <submittedName>
        <fullName evidence="2">Uncharacterized protein</fullName>
    </submittedName>
</protein>
<dbReference type="InterPro" id="IPR016024">
    <property type="entry name" value="ARM-type_fold"/>
</dbReference>
<proteinExistence type="predicted"/>
<feature type="region of interest" description="Disordered" evidence="1">
    <location>
        <begin position="619"/>
        <end position="640"/>
    </location>
</feature>
<dbReference type="EMBL" id="BMAR01000014">
    <property type="protein sequence ID" value="GFR46451.1"/>
    <property type="molecule type" value="Genomic_DNA"/>
</dbReference>
<feature type="compositionally biased region" description="Gly residues" evidence="1">
    <location>
        <begin position="358"/>
        <end position="377"/>
    </location>
</feature>
<feature type="compositionally biased region" description="Low complexity" evidence="1">
    <location>
        <begin position="260"/>
        <end position="296"/>
    </location>
</feature>
<gene>
    <name evidence="2" type="ORF">Agub_g8025</name>
</gene>
<feature type="non-terminal residue" evidence="2">
    <location>
        <position position="1"/>
    </location>
</feature>
<feature type="compositionally biased region" description="Low complexity" evidence="1">
    <location>
        <begin position="797"/>
        <end position="828"/>
    </location>
</feature>
<feature type="compositionally biased region" description="Low complexity" evidence="1">
    <location>
        <begin position="423"/>
        <end position="433"/>
    </location>
</feature>
<organism evidence="2 3">
    <name type="scientific">Astrephomene gubernaculifera</name>
    <dbReference type="NCBI Taxonomy" id="47775"/>
    <lineage>
        <taxon>Eukaryota</taxon>
        <taxon>Viridiplantae</taxon>
        <taxon>Chlorophyta</taxon>
        <taxon>core chlorophytes</taxon>
        <taxon>Chlorophyceae</taxon>
        <taxon>CS clade</taxon>
        <taxon>Chlamydomonadales</taxon>
        <taxon>Astrephomenaceae</taxon>
        <taxon>Astrephomene</taxon>
    </lineage>
</organism>
<sequence>TSGGGGGGGASAFFTGEVLEQVLAAAQLCWLTVRCCGRNAEELARSGGAGVMVQLLSSCMQALRPGSPAALPPARIATAALRCLAGLAAVPEARAALAAGAASDTAGGGGGGGGGAADAAAPAPAATPTPTARRLIRDVLWCTAHLLTTHAASAAATAAATSGPATATATAATATLSQCHGAVDAALIVLGQLAASPELQREALAAGAMQALLPLVLSYDNTLPDAVQSALLVPYSGPEPSSPLSQGLIALLALPDTAVPPTSTASSNPASTSTTPNSGSSTGNSSSNSSSSSDSTPNHHHPARSSTPAAMSQHAVAAAQVLARLAGMLPAPHHTPTCAPARAALAALLTEPLAGRLGTSGGGNGSGGGGGVGGGGDSTAAAVDPRPLLRLLCGTHETCRVIWNPGMRRELLTFLAAAASSSSFPFSATSTPSGFSMSGRGHAQQKTNGSREEEGSNAGRQPGSADGEQEQRPSALSSLQRFSHGQLSGELVVGGVYVRVFIARPNELPPDPAGFCKALVRYLFDALLPLPPGSLPPVSASASASTSSSLPALLSALTATRLLLLSEPRLLGLLASRSALSPFVGALQPAAAAPAAAGVKKEAVGRAAGATAAGVTAADASASRGGQQQHLQQEEGKKAKEQDLLGEELSGGAEAGAVPSIAETKEKAVAAAAAAAAAEAEERRVWSDRLALGGLGVLALAAQHGGCLEAFAEESCLRLLFWLLHAPTSPHLLTATLRLLRTLTGQTAAAAAVAAQQGGWVFLLEVLLPRENHLWMWQQQQAQAIVAQRSGVTHGSLLLPPAPGSSSRTEGSSSSSSGNNAEGSSSSNKGVGEGA</sequence>
<name>A0AAD3DR11_9CHLO</name>
<feature type="non-terminal residue" evidence="2">
    <location>
        <position position="835"/>
    </location>
</feature>
<feature type="compositionally biased region" description="Low complexity" evidence="1">
    <location>
        <begin position="619"/>
        <end position="631"/>
    </location>
</feature>
<dbReference type="SUPFAM" id="SSF48371">
    <property type="entry name" value="ARM repeat"/>
    <property type="match status" value="1"/>
</dbReference>
<evidence type="ECO:0000256" key="1">
    <source>
        <dbReference type="SAM" id="MobiDB-lite"/>
    </source>
</evidence>
<feature type="region of interest" description="Disordered" evidence="1">
    <location>
        <begin position="797"/>
        <end position="835"/>
    </location>
</feature>
<feature type="region of interest" description="Disordered" evidence="1">
    <location>
        <begin position="108"/>
        <end position="128"/>
    </location>
</feature>
<dbReference type="GO" id="GO:0006898">
    <property type="term" value="P:receptor-mediated endocytosis"/>
    <property type="evidence" value="ECO:0007669"/>
    <property type="project" value="TreeGrafter"/>
</dbReference>
<comment type="caution">
    <text evidence="2">The sequence shown here is derived from an EMBL/GenBank/DDBJ whole genome shotgun (WGS) entry which is preliminary data.</text>
</comment>
<dbReference type="GO" id="GO:0007032">
    <property type="term" value="P:endosome organization"/>
    <property type="evidence" value="ECO:0007669"/>
    <property type="project" value="InterPro"/>
</dbReference>